<feature type="region of interest" description="Disordered" evidence="1">
    <location>
        <begin position="29"/>
        <end position="72"/>
    </location>
</feature>
<name>A0ABT4XRH4_9RHOB</name>
<dbReference type="Pfam" id="PF04748">
    <property type="entry name" value="Polysacc_deac_2"/>
    <property type="match status" value="1"/>
</dbReference>
<organism evidence="2 3">
    <name type="scientific">Thalassococcus lentus</name>
    <dbReference type="NCBI Taxonomy" id="1210524"/>
    <lineage>
        <taxon>Bacteria</taxon>
        <taxon>Pseudomonadati</taxon>
        <taxon>Pseudomonadota</taxon>
        <taxon>Alphaproteobacteria</taxon>
        <taxon>Rhodobacterales</taxon>
        <taxon>Roseobacteraceae</taxon>
        <taxon>Thalassococcus</taxon>
    </lineage>
</organism>
<dbReference type="Proteomes" id="UP001210720">
    <property type="component" value="Unassembled WGS sequence"/>
</dbReference>
<proteinExistence type="predicted"/>
<accession>A0ABT4XRH4</accession>
<evidence type="ECO:0000313" key="2">
    <source>
        <dbReference type="EMBL" id="MDA7424559.1"/>
    </source>
</evidence>
<feature type="region of interest" description="Disordered" evidence="1">
    <location>
        <begin position="159"/>
        <end position="206"/>
    </location>
</feature>
<feature type="compositionally biased region" description="Low complexity" evidence="1">
    <location>
        <begin position="56"/>
        <end position="72"/>
    </location>
</feature>
<dbReference type="EMBL" id="JAQIOY010000002">
    <property type="protein sequence ID" value="MDA7424559.1"/>
    <property type="molecule type" value="Genomic_DNA"/>
</dbReference>
<feature type="compositionally biased region" description="Low complexity" evidence="1">
    <location>
        <begin position="159"/>
        <end position="171"/>
    </location>
</feature>
<evidence type="ECO:0000256" key="1">
    <source>
        <dbReference type="SAM" id="MobiDB-lite"/>
    </source>
</evidence>
<feature type="compositionally biased region" description="Low complexity" evidence="1">
    <location>
        <begin position="84"/>
        <end position="103"/>
    </location>
</feature>
<dbReference type="InterPro" id="IPR006837">
    <property type="entry name" value="Divergent_DAC"/>
</dbReference>
<dbReference type="Gene3D" id="3.20.20.370">
    <property type="entry name" value="Glycoside hydrolase/deacetylase"/>
    <property type="match status" value="1"/>
</dbReference>
<sequence length="520" mass="51355">MARGTFAGIVWGTVAAAIGAGGLSIAMGPPDRADDQAADATATQIEAPAEPAVDSAAETAPEVAAAPDAPMEPEAGDAVALSAPADQQAAPAAQDAPALAAPSEQDLPAQPLARPVAPAVGVAPEGLAETDPAPQDAGAAVGAGSDAAPDQAEALIAPDAPDADASPGAPEDPTRRPEVPEAPVQADAAPAQEGALDAPKPEAPVNAALGAAGGALTAPDADGIPELDVAPADPLPAQEEDVALAAPEQGAARPSIGEPAGSLIGRNSAVTQSRLPRIGAADPAAAAPAIAVSQSSPLMQFAAPADPEAGVPRFAVVLIDDGSGPLGPEALRSFPFPLSFAISSGHPDPAAAAAGYRANGFEVMVIANVPEGAQATDIEVSMQAALDIVPEAVAVLEAPEGGLQQNRQTSTQVAEYLASTGHGLLLQAKGLNTGQQLAVRAGVPSAAVFRDLDSEGQATGVIRRVLDMAALRASQEGSVVLVGRVRADTVSALIQWGLQDRAGTISLVPASLILQESLQP</sequence>
<dbReference type="SUPFAM" id="SSF88713">
    <property type="entry name" value="Glycoside hydrolase/deacetylase"/>
    <property type="match status" value="1"/>
</dbReference>
<gene>
    <name evidence="2" type="ORF">PFY00_07475</name>
</gene>
<dbReference type="CDD" id="cd10936">
    <property type="entry name" value="CE4_DAC2"/>
    <property type="match status" value="1"/>
</dbReference>
<reference evidence="2 3" key="1">
    <citation type="submission" date="2023-01" db="EMBL/GenBank/DDBJ databases">
        <title>Thalassococcus onchidii sp. nov., isolated from a marine invertebrate from the South China Sea.</title>
        <authorList>
            <person name="Xu S."/>
            <person name="Liu Z."/>
            <person name="Xu Y."/>
        </authorList>
    </citation>
    <scope>NUCLEOTIDE SEQUENCE [LARGE SCALE GENOMIC DNA]</scope>
    <source>
        <strain evidence="2 3">KCTC 32084</strain>
    </source>
</reference>
<evidence type="ECO:0000313" key="3">
    <source>
        <dbReference type="Proteomes" id="UP001210720"/>
    </source>
</evidence>
<keyword evidence="3" id="KW-1185">Reference proteome</keyword>
<protein>
    <submittedName>
        <fullName evidence="2">Divergent polysaccharide deacetylase family protein</fullName>
    </submittedName>
</protein>
<feature type="region of interest" description="Disordered" evidence="1">
    <location>
        <begin position="84"/>
        <end position="105"/>
    </location>
</feature>
<dbReference type="InterPro" id="IPR011330">
    <property type="entry name" value="Glyco_hydro/deAcase_b/a-brl"/>
</dbReference>
<feature type="region of interest" description="Disordered" evidence="1">
    <location>
        <begin position="126"/>
        <end position="147"/>
    </location>
</feature>
<dbReference type="RefSeq" id="WP_271431912.1">
    <property type="nucleotide sequence ID" value="NZ_JAQIOY010000002.1"/>
</dbReference>
<comment type="caution">
    <text evidence="2">The sequence shown here is derived from an EMBL/GenBank/DDBJ whole genome shotgun (WGS) entry which is preliminary data.</text>
</comment>
<feature type="compositionally biased region" description="Low complexity" evidence="1">
    <location>
        <begin position="136"/>
        <end position="147"/>
    </location>
</feature>